<reference evidence="2" key="1">
    <citation type="journal article" date="2014" name="Int. J. Syst. Evol. Microbiol.">
        <title>Complete genome sequence of Corynebacterium casei LMG S-19264T (=DSM 44701T), isolated from a smear-ripened cheese.</title>
        <authorList>
            <consortium name="US DOE Joint Genome Institute (JGI-PGF)"/>
            <person name="Walter F."/>
            <person name="Albersmeier A."/>
            <person name="Kalinowski J."/>
            <person name="Ruckert C."/>
        </authorList>
    </citation>
    <scope>NUCLEOTIDE SEQUENCE</scope>
    <source>
        <strain evidence="2">CGMCC 1.12987</strain>
    </source>
</reference>
<evidence type="ECO:0000313" key="2">
    <source>
        <dbReference type="EMBL" id="GGG10820.1"/>
    </source>
</evidence>
<evidence type="ECO:0000313" key="3">
    <source>
        <dbReference type="Proteomes" id="UP000644756"/>
    </source>
</evidence>
<sequence>MHDRNNLDNQHGELPIAKNEDVEYSEELADRDDRIAQERASAADERAEC</sequence>
<accession>A0A917D6K3</accession>
<evidence type="ECO:0000256" key="1">
    <source>
        <dbReference type="SAM" id="MobiDB-lite"/>
    </source>
</evidence>
<organism evidence="2 3">
    <name type="scientific">Paenibacillus abyssi</name>
    <dbReference type="NCBI Taxonomy" id="1340531"/>
    <lineage>
        <taxon>Bacteria</taxon>
        <taxon>Bacillati</taxon>
        <taxon>Bacillota</taxon>
        <taxon>Bacilli</taxon>
        <taxon>Bacillales</taxon>
        <taxon>Paenibacillaceae</taxon>
        <taxon>Paenibacillus</taxon>
    </lineage>
</organism>
<dbReference type="InterPro" id="IPR025435">
    <property type="entry name" value="YfhD-like"/>
</dbReference>
<feature type="region of interest" description="Disordered" evidence="1">
    <location>
        <begin position="1"/>
        <end position="49"/>
    </location>
</feature>
<protein>
    <recommendedName>
        <fullName evidence="4">YfhD family protein</fullName>
    </recommendedName>
</protein>
<dbReference type="Proteomes" id="UP000644756">
    <property type="component" value="Unassembled WGS sequence"/>
</dbReference>
<dbReference type="AlphaFoldDB" id="A0A917D6K3"/>
<dbReference type="Pfam" id="PF14151">
    <property type="entry name" value="YfhD"/>
    <property type="match status" value="1"/>
</dbReference>
<gene>
    <name evidence="2" type="ORF">GCM10010916_29650</name>
</gene>
<dbReference type="EMBL" id="BMGR01000009">
    <property type="protein sequence ID" value="GGG10820.1"/>
    <property type="molecule type" value="Genomic_DNA"/>
</dbReference>
<evidence type="ECO:0008006" key="4">
    <source>
        <dbReference type="Google" id="ProtNLM"/>
    </source>
</evidence>
<keyword evidence="3" id="KW-1185">Reference proteome</keyword>
<reference evidence="2" key="2">
    <citation type="submission" date="2020-09" db="EMBL/GenBank/DDBJ databases">
        <authorList>
            <person name="Sun Q."/>
            <person name="Zhou Y."/>
        </authorList>
    </citation>
    <scope>NUCLEOTIDE SEQUENCE</scope>
    <source>
        <strain evidence="2">CGMCC 1.12987</strain>
    </source>
</reference>
<name>A0A917D6K3_9BACL</name>
<proteinExistence type="predicted"/>
<comment type="caution">
    <text evidence="2">The sequence shown here is derived from an EMBL/GenBank/DDBJ whole genome shotgun (WGS) entry which is preliminary data.</text>
</comment>
<dbReference type="RefSeq" id="WP_188531840.1">
    <property type="nucleotide sequence ID" value="NZ_BMGR01000009.1"/>
</dbReference>
<feature type="compositionally biased region" description="Basic and acidic residues" evidence="1">
    <location>
        <begin position="31"/>
        <end position="49"/>
    </location>
</feature>